<organism evidence="4 5">
    <name type="scientific">Actinacidiphila polyblastidii</name>
    <dbReference type="NCBI Taxonomy" id="3110430"/>
    <lineage>
        <taxon>Bacteria</taxon>
        <taxon>Bacillati</taxon>
        <taxon>Actinomycetota</taxon>
        <taxon>Actinomycetes</taxon>
        <taxon>Kitasatosporales</taxon>
        <taxon>Streptomycetaceae</taxon>
        <taxon>Actinacidiphila</taxon>
    </lineage>
</organism>
<gene>
    <name evidence="4" type="ORF">V2S66_32790</name>
</gene>
<dbReference type="SUPFAM" id="SSF52540">
    <property type="entry name" value="P-loop containing nucleoside triphosphate hydrolases"/>
    <property type="match status" value="1"/>
</dbReference>
<comment type="caution">
    <text evidence="4">The sequence shown here is derived from an EMBL/GenBank/DDBJ whole genome shotgun (WGS) entry which is preliminary data.</text>
</comment>
<sequence length="1050" mass="110875">MCATRDHPAAAQFCAVCGTRLISSVDVPDSRRVITALFADLVGSTALGERLDPEPLRQVMVRFYTLMRDCLERHGGTVEKFIGDAVMAVFGVPRVHEDDALRAVRAAWDMRQALMGLNAELGDELGIEPGTERGAGLTAPLRLRIGVNTGEVLSAGMPGVGQSLVSGDTVNIAARLEQHAPVGEILLGPDTHRALRGRAVSEPADPLVVKGKSRPLQAWRLLDLVSDPSAVPRAQTPLVGRRIELGRLELAWEQTTATAAPHLFTLLGEAGIGKSRLAAEFTRAAAERGAAVAVARCQPYGDGGTAAVLAEVVRQLLGAGPGTEDAAPPPSAGSHSPAVRALTDRLLSGERDAVSPADFGTVGLLLSAVARQRPVVLVLDDLQWAQPTLLDLVDHLIDTGRGSRLMMVCVSRLDLLDTRPQWGSGKLSATTLAVPPLAPDDCRRLVEAIGEVLLHGDSPAVERVTAVSEGNPLFAEQMAALLADGGGTEDLPPTVQALLAARLDRLSPAERDLLGRGSVVGRQFTVPDLTALGGPPPASGGAPYAAPLAALLRRRLIEPTEPPDDGTYRFTQLLVREVAYGSLPKRLRAAWHEALADWFRSGGAAPDIVGTHLAEAYRCLRDLGGAASRRQALAGRAVDRLHEAGAAALARGECSWAVELLRRTAALQDELAAEGSPVADAPQIRVRLAEALITVGDRAAARELLEPAAAGEPDPRVRAHARLHLAQLDAGSKPRELPRTAAEVLAVFTAAGDLLGITRARLCLAQVSQRDGRYAESARSFEKALALGRRAGVELEQATALGGLATALWLGPAPVLQAVEECRRLLPAHDAGRRTVRAAVGCPLAVLHAMRRDFDAARALLAEAEQIVTELGVIAPMAAIHTFAGLVESLAGRTAQAEDRLRQAGELSWLAGDADTWTMAGTWTADLWLQGGRADDAEAWTERTPPGDASGVSPVTRSGFMALRARLLSARGRPEDAEQAAREALHLASRTDSLSCLATAHLAGAGAALAAGRREEALTRAADAERAYRDKGDQVGAGWVRRFREEAEAS</sequence>
<keyword evidence="5" id="KW-1185">Reference proteome</keyword>
<proteinExistence type="predicted"/>
<dbReference type="Pfam" id="PF13191">
    <property type="entry name" value="AAA_16"/>
    <property type="match status" value="1"/>
</dbReference>
<dbReference type="Gene3D" id="3.40.50.300">
    <property type="entry name" value="P-loop containing nucleotide triphosphate hydrolases"/>
    <property type="match status" value="1"/>
</dbReference>
<reference evidence="4 5" key="1">
    <citation type="submission" date="2023-12" db="EMBL/GenBank/DDBJ databases">
        <title>Streptomyces sp. V4-01.</title>
        <authorList>
            <person name="Somphong A."/>
            <person name="Phongsopitanun W."/>
        </authorList>
    </citation>
    <scope>NUCLEOTIDE SEQUENCE [LARGE SCALE GENOMIC DNA]</scope>
    <source>
        <strain evidence="4 5">V4-01</strain>
    </source>
</reference>
<name>A0ABU7PLL7_9ACTN</name>
<keyword evidence="2" id="KW-0067">ATP-binding</keyword>
<dbReference type="Gene3D" id="1.25.40.10">
    <property type="entry name" value="Tetratricopeptide repeat domain"/>
    <property type="match status" value="2"/>
</dbReference>
<dbReference type="InterPro" id="IPR027417">
    <property type="entry name" value="P-loop_NTPase"/>
</dbReference>
<dbReference type="Gene3D" id="3.30.70.1230">
    <property type="entry name" value="Nucleotide cyclase"/>
    <property type="match status" value="1"/>
</dbReference>
<evidence type="ECO:0000256" key="2">
    <source>
        <dbReference type="ARBA" id="ARBA00022840"/>
    </source>
</evidence>
<dbReference type="SUPFAM" id="SSF48452">
    <property type="entry name" value="TPR-like"/>
    <property type="match status" value="2"/>
</dbReference>
<accession>A0ABU7PLL7</accession>
<keyword evidence="1" id="KW-0547">Nucleotide-binding</keyword>
<evidence type="ECO:0000256" key="1">
    <source>
        <dbReference type="ARBA" id="ARBA00022741"/>
    </source>
</evidence>
<dbReference type="InterPro" id="IPR001054">
    <property type="entry name" value="A/G_cyclase"/>
</dbReference>
<evidence type="ECO:0000313" key="5">
    <source>
        <dbReference type="Proteomes" id="UP001344658"/>
    </source>
</evidence>
<dbReference type="InterPro" id="IPR029787">
    <property type="entry name" value="Nucleotide_cyclase"/>
</dbReference>
<dbReference type="PANTHER" id="PTHR16305:SF28">
    <property type="entry name" value="GUANYLATE CYCLASE DOMAIN-CONTAINING PROTEIN"/>
    <property type="match status" value="1"/>
</dbReference>
<dbReference type="InterPro" id="IPR041664">
    <property type="entry name" value="AAA_16"/>
</dbReference>
<dbReference type="Proteomes" id="UP001344658">
    <property type="component" value="Unassembled WGS sequence"/>
</dbReference>
<dbReference type="PROSITE" id="PS50125">
    <property type="entry name" value="GUANYLATE_CYCLASE_2"/>
    <property type="match status" value="1"/>
</dbReference>
<dbReference type="CDD" id="cd07302">
    <property type="entry name" value="CHD"/>
    <property type="match status" value="1"/>
</dbReference>
<evidence type="ECO:0000313" key="4">
    <source>
        <dbReference type="EMBL" id="MEE4546728.1"/>
    </source>
</evidence>
<dbReference type="Pfam" id="PF00211">
    <property type="entry name" value="Guanylate_cyc"/>
    <property type="match status" value="1"/>
</dbReference>
<dbReference type="SMART" id="SM00044">
    <property type="entry name" value="CYCc"/>
    <property type="match status" value="1"/>
</dbReference>
<feature type="domain" description="Guanylate cyclase" evidence="3">
    <location>
        <begin position="35"/>
        <end position="177"/>
    </location>
</feature>
<dbReference type="RefSeq" id="WP_330800464.1">
    <property type="nucleotide sequence ID" value="NZ_JAZEWV010000052.1"/>
</dbReference>
<dbReference type="SUPFAM" id="SSF55073">
    <property type="entry name" value="Nucleotide cyclase"/>
    <property type="match status" value="1"/>
</dbReference>
<dbReference type="EMBL" id="JAZEWV010000052">
    <property type="protein sequence ID" value="MEE4546728.1"/>
    <property type="molecule type" value="Genomic_DNA"/>
</dbReference>
<dbReference type="InterPro" id="IPR011990">
    <property type="entry name" value="TPR-like_helical_dom_sf"/>
</dbReference>
<dbReference type="PANTHER" id="PTHR16305">
    <property type="entry name" value="TESTICULAR SOLUBLE ADENYLYL CYCLASE"/>
    <property type="match status" value="1"/>
</dbReference>
<evidence type="ECO:0000259" key="3">
    <source>
        <dbReference type="PROSITE" id="PS50125"/>
    </source>
</evidence>
<protein>
    <submittedName>
        <fullName evidence="4">Adenylate/guanylate cyclase domain-containing protein</fullName>
    </submittedName>
</protein>